<evidence type="ECO:0000313" key="9">
    <source>
        <dbReference type="Proteomes" id="UP000600220"/>
    </source>
</evidence>
<dbReference type="EMBL" id="AAXKXX010000007">
    <property type="protein sequence ID" value="EGQ4384753.1"/>
    <property type="molecule type" value="Genomic_DNA"/>
</dbReference>
<evidence type="ECO:0000256" key="1">
    <source>
        <dbReference type="PROSITE-ProRule" id="PRU01282"/>
    </source>
</evidence>
<dbReference type="PANTHER" id="PTHR30041:SF8">
    <property type="entry name" value="PROTEIN YFFB"/>
    <property type="match status" value="1"/>
</dbReference>
<dbReference type="AlphaFoldDB" id="A0A1B1P2W4"/>
<dbReference type="NCBIfam" id="TIGR01617">
    <property type="entry name" value="arsC_related"/>
    <property type="match status" value="1"/>
</dbReference>
<reference evidence="6 7" key="1">
    <citation type="journal article" date="2018" name="Vet. Microbiol.">
        <title>Clonal diversity and geographic distribution of methicillin-resistant Staphylococcus pseudintermedius from Australian animals: Discovery of novel sequence types.</title>
        <authorList>
            <person name="Worthing K.A."/>
            <person name="Abraham S."/>
            <person name="Coombs G.W."/>
            <person name="Pang S."/>
            <person name="Saputra S."/>
            <person name="Jordan D."/>
            <person name="Trott D.J."/>
            <person name="Norris J.M."/>
        </authorList>
    </citation>
    <scope>NUCLEOTIDE SEQUENCE [LARGE SCALE GENOMIC DNA]</scope>
    <source>
        <strain evidence="3 7">ST525 1</strain>
        <strain evidence="4 6">ST71 3</strain>
    </source>
</reference>
<dbReference type="OrthoDB" id="9794155at2"/>
<name>A0A1B1P2W4_STAPS</name>
<gene>
    <name evidence="3" type="ORF">DD902_04925</name>
    <name evidence="4" type="ORF">DD924_02510</name>
    <name evidence="5" type="ORF">DV961_07160</name>
    <name evidence="2" type="ORF">EGV54_06555</name>
</gene>
<reference evidence="8" key="3">
    <citation type="journal article" date="2018" name="Vet. Microbiol.">
        <title>Molecular epidemiology of methicillin-resistant staphylococci amongst veterinary personnel, personnel-owned pets, patients and the hospital environment of two companion animal veterinary hospitals.</title>
        <authorList>
            <person name="Worthing K.A."/>
            <person name="Brown J."/>
            <person name="Gerber L."/>
            <person name="Abraham S."/>
            <person name="Trott D."/>
            <person name="Norris J.M."/>
        </authorList>
    </citation>
    <scope>NUCLEOTIDE SEQUENCE [LARGE SCALE GENOMIC DNA]</scope>
    <source>
        <strain evidence="8">ST496-2</strain>
    </source>
</reference>
<organism evidence="4 6">
    <name type="scientific">Staphylococcus pseudintermedius</name>
    <dbReference type="NCBI Taxonomy" id="283734"/>
    <lineage>
        <taxon>Bacteria</taxon>
        <taxon>Bacillati</taxon>
        <taxon>Bacillota</taxon>
        <taxon>Bacilli</taxon>
        <taxon>Bacillales</taxon>
        <taxon>Staphylococcaceae</taxon>
        <taxon>Staphylococcus</taxon>
        <taxon>Staphylococcus intermedius group</taxon>
    </lineage>
</organism>
<proteinExistence type="inferred from homology"/>
<evidence type="ECO:0000313" key="8">
    <source>
        <dbReference type="Proteomes" id="UP000256409"/>
    </source>
</evidence>
<dbReference type="OMA" id="PMRNTSG"/>
<protein>
    <submittedName>
        <fullName evidence="4">Arsenate reductase family protein</fullName>
    </submittedName>
</protein>
<accession>A0A1B1P2W4</accession>
<dbReference type="Proteomes" id="UP000246351">
    <property type="component" value="Unassembled WGS sequence"/>
</dbReference>
<comment type="similarity">
    <text evidence="1">Belongs to the ArsC family.</text>
</comment>
<dbReference type="InterPro" id="IPR006660">
    <property type="entry name" value="Arsenate_reductase-like"/>
</dbReference>
<dbReference type="CDD" id="cd03036">
    <property type="entry name" value="ArsC_like"/>
    <property type="match status" value="1"/>
</dbReference>
<evidence type="ECO:0000313" key="7">
    <source>
        <dbReference type="Proteomes" id="UP000246800"/>
    </source>
</evidence>
<dbReference type="Proteomes" id="UP000246800">
    <property type="component" value="Unassembled WGS sequence"/>
</dbReference>
<dbReference type="eggNOG" id="COG1393">
    <property type="taxonomic scope" value="Bacteria"/>
</dbReference>
<dbReference type="Gene3D" id="3.40.30.10">
    <property type="entry name" value="Glutaredoxin"/>
    <property type="match status" value="1"/>
</dbReference>
<dbReference type="EMBL" id="QEIT01000024">
    <property type="protein sequence ID" value="PWZ75612.1"/>
    <property type="molecule type" value="Genomic_DNA"/>
</dbReference>
<reference evidence="5" key="2">
    <citation type="journal article" date="2018" name="Vet. Microbiol.">
        <title>Methicillin-resistant staphylococci amongst veterinary personnel, personnel-owned pets, patients and the hospital environment of two small animal veterinary hospitals.</title>
        <authorList>
            <person name="Worthing K.A."/>
            <person name="Brown J."/>
            <person name="Gerber L."/>
            <person name="Abraham S."/>
            <person name="Trott D."/>
            <person name="Norris J.M."/>
        </authorList>
    </citation>
    <scope>NUCLEOTIDE SEQUENCE</scope>
    <source>
        <strain evidence="5">ST496-2</strain>
    </source>
</reference>
<dbReference type="Pfam" id="PF03960">
    <property type="entry name" value="ArsC"/>
    <property type="match status" value="1"/>
</dbReference>
<evidence type="ECO:0000313" key="3">
    <source>
        <dbReference type="EMBL" id="PWZ75612.1"/>
    </source>
</evidence>
<dbReference type="InterPro" id="IPR036249">
    <property type="entry name" value="Thioredoxin-like_sf"/>
</dbReference>
<evidence type="ECO:0000313" key="2">
    <source>
        <dbReference type="EMBL" id="EGQ4384753.1"/>
    </source>
</evidence>
<evidence type="ECO:0000313" key="5">
    <source>
        <dbReference type="EMBL" id="REA81621.1"/>
    </source>
</evidence>
<comment type="caution">
    <text evidence="4">The sequence shown here is derived from an EMBL/GenBank/DDBJ whole genome shotgun (WGS) entry which is preliminary data.</text>
</comment>
<evidence type="ECO:0000313" key="4">
    <source>
        <dbReference type="EMBL" id="PWZ99465.1"/>
    </source>
</evidence>
<sequence>MMIKFYQYPNCTTCKKAAKFLSDNGVSFEPIDITQHTPTKEEFRQIIQKSDLEIKKFFNTHGAKYKELNLKDRLGEMSDEEKLELLASDGMLVKRPLAVSGDTVTVGFKEADYRDIWVS</sequence>
<reference evidence="2 9" key="4">
    <citation type="submission" date="2018-11" db="EMBL/GenBank/DDBJ databases">
        <authorList>
            <consortium name="Veterinary Laboratory Investigation and Response Network"/>
        </authorList>
    </citation>
    <scope>NUCLEOTIDE SEQUENCE [LARGE SCALE GENOMIC DNA]</scope>
    <source>
        <strain evidence="2 9">SPSE-18-VL-LA-PA-Ryan-0021</strain>
    </source>
</reference>
<dbReference type="PANTHER" id="PTHR30041">
    <property type="entry name" value="ARSENATE REDUCTASE"/>
    <property type="match status" value="1"/>
</dbReference>
<dbReference type="InterPro" id="IPR006504">
    <property type="entry name" value="Tscrpt_reg_Spx/MgsR"/>
</dbReference>
<dbReference type="Proteomes" id="UP000600220">
    <property type="component" value="Unassembled WGS sequence"/>
</dbReference>
<dbReference type="PROSITE" id="PS51353">
    <property type="entry name" value="ARSC"/>
    <property type="match status" value="1"/>
</dbReference>
<dbReference type="SUPFAM" id="SSF52833">
    <property type="entry name" value="Thioredoxin-like"/>
    <property type="match status" value="1"/>
</dbReference>
<dbReference type="STRING" id="937773.SPSINT_0526"/>
<dbReference type="EMBL" id="QQPC01000040">
    <property type="protein sequence ID" value="REA81621.1"/>
    <property type="molecule type" value="Genomic_DNA"/>
</dbReference>
<evidence type="ECO:0000313" key="6">
    <source>
        <dbReference type="Proteomes" id="UP000246351"/>
    </source>
</evidence>
<dbReference type="EMBL" id="QEIV01000190">
    <property type="protein sequence ID" value="PWZ99465.1"/>
    <property type="molecule type" value="Genomic_DNA"/>
</dbReference>
<keyword evidence="9" id="KW-1185">Reference proteome</keyword>
<dbReference type="Proteomes" id="UP000256409">
    <property type="component" value="Unassembled WGS sequence"/>
</dbReference>